<keyword evidence="2" id="KW-1185">Reference proteome</keyword>
<reference evidence="1 2" key="1">
    <citation type="journal article" date="2019" name="Sci. Rep.">
        <title>Orb-weaving spider Araneus ventricosus genome elucidates the spidroin gene catalogue.</title>
        <authorList>
            <person name="Kono N."/>
            <person name="Nakamura H."/>
            <person name="Ohtoshi R."/>
            <person name="Moran D.A.P."/>
            <person name="Shinohara A."/>
            <person name="Yoshida Y."/>
            <person name="Fujiwara M."/>
            <person name="Mori M."/>
            <person name="Tomita M."/>
            <person name="Arakawa K."/>
        </authorList>
    </citation>
    <scope>NUCLEOTIDE SEQUENCE [LARGE SCALE GENOMIC DNA]</scope>
</reference>
<dbReference type="AlphaFoldDB" id="A0A4Y2P9G5"/>
<name>A0A4Y2P9G5_ARAVE</name>
<sequence>MANVQQKAHFWFQESKLIVRVQRIIRLENRNCQSPGYLTLTSGGYDDWFYNLGFGIEGPRIRDSIPPKFCLVTHIAILVCNKVAAVLLCTPASLQQTQHGKTASL</sequence>
<evidence type="ECO:0000313" key="1">
    <source>
        <dbReference type="EMBL" id="GBN46887.1"/>
    </source>
</evidence>
<proteinExistence type="predicted"/>
<comment type="caution">
    <text evidence="1">The sequence shown here is derived from an EMBL/GenBank/DDBJ whole genome shotgun (WGS) entry which is preliminary data.</text>
</comment>
<dbReference type="EMBL" id="BGPR01010580">
    <property type="protein sequence ID" value="GBN46887.1"/>
    <property type="molecule type" value="Genomic_DNA"/>
</dbReference>
<evidence type="ECO:0000313" key="2">
    <source>
        <dbReference type="Proteomes" id="UP000499080"/>
    </source>
</evidence>
<accession>A0A4Y2P9G5</accession>
<dbReference type="Proteomes" id="UP000499080">
    <property type="component" value="Unassembled WGS sequence"/>
</dbReference>
<gene>
    <name evidence="1" type="ORF">AVEN_249060_1</name>
</gene>
<protein>
    <submittedName>
        <fullName evidence="1">Uncharacterized protein</fullName>
    </submittedName>
</protein>
<organism evidence="1 2">
    <name type="scientific">Araneus ventricosus</name>
    <name type="common">Orbweaver spider</name>
    <name type="synonym">Epeira ventricosa</name>
    <dbReference type="NCBI Taxonomy" id="182803"/>
    <lineage>
        <taxon>Eukaryota</taxon>
        <taxon>Metazoa</taxon>
        <taxon>Ecdysozoa</taxon>
        <taxon>Arthropoda</taxon>
        <taxon>Chelicerata</taxon>
        <taxon>Arachnida</taxon>
        <taxon>Araneae</taxon>
        <taxon>Araneomorphae</taxon>
        <taxon>Entelegynae</taxon>
        <taxon>Araneoidea</taxon>
        <taxon>Araneidae</taxon>
        <taxon>Araneus</taxon>
    </lineage>
</organism>